<sequence>MSKLILHIGFHKTGSSSLQKSLLLNQEKLSENKWSFFSLDKYGNSSNFIQINSEKDNIQYTLSKEFESTLKNNQKENLIISGEHFSLLGRRHQSIIQSLKEVCHRYFDEITIVVYLRRQDKLALSFKQQASKGSKKGEMISSLLCGHSASALPEITPELHEYLDYYDKLSVWSDIFCFNNLLVVDFENLIENDICIDFSQRLNLGFRLPPERINSGVKKRFSLISHNLIKHQFPVESIKRIRRNLAHDNFKILPQYDEVKKFMSHFLDNNENLSKFDINFNQDYDNYPKSRQYGFNEDDIEALFSTIKKSIGQITLTTKEINNLRDSAVALEKIDIQKAYNLMKIAHRFRPNGSFINKKIVEYTNILNLKKSD</sequence>
<proteinExistence type="predicted"/>
<reference evidence="1" key="1">
    <citation type="submission" date="2024-07" db="EMBL/GenBank/DDBJ databases">
        <title>Genome Analysis of a Potential Novel Vibrio Species Secreting pH- and Thermo-stable Alginate Lyase and its Application in Producing Alginate Oligosaccharides.</title>
        <authorList>
            <person name="Huang H."/>
            <person name="Bao K."/>
        </authorList>
    </citation>
    <scope>NUCLEOTIDE SEQUENCE</scope>
    <source>
        <strain evidence="1">HB236076</strain>
    </source>
</reference>
<dbReference type="KEGG" id="vih:AB0763_02450"/>
<dbReference type="AlphaFoldDB" id="A0AB39HFU3"/>
<gene>
    <name evidence="1" type="ORF">AB0763_02450</name>
</gene>
<dbReference type="SUPFAM" id="SSF52540">
    <property type="entry name" value="P-loop containing nucleoside triphosphate hydrolases"/>
    <property type="match status" value="1"/>
</dbReference>
<dbReference type="Gene3D" id="3.40.50.300">
    <property type="entry name" value="P-loop containing nucleotide triphosphate hydrolases"/>
    <property type="match status" value="1"/>
</dbReference>
<dbReference type="InterPro" id="IPR027417">
    <property type="entry name" value="P-loop_NTPase"/>
</dbReference>
<dbReference type="EMBL" id="CP162601">
    <property type="protein sequence ID" value="XDK25525.1"/>
    <property type="molecule type" value="Genomic_DNA"/>
</dbReference>
<protein>
    <recommendedName>
        <fullName evidence="2">Sulfotransferase domain-containing protein</fullName>
    </recommendedName>
</protein>
<organism evidence="1">
    <name type="scientific">Vibrio sp. HB236076</name>
    <dbReference type="NCBI Taxonomy" id="3232307"/>
    <lineage>
        <taxon>Bacteria</taxon>
        <taxon>Pseudomonadati</taxon>
        <taxon>Pseudomonadota</taxon>
        <taxon>Gammaproteobacteria</taxon>
        <taxon>Vibrionales</taxon>
        <taxon>Vibrionaceae</taxon>
        <taxon>Vibrio</taxon>
    </lineage>
</organism>
<evidence type="ECO:0000313" key="1">
    <source>
        <dbReference type="EMBL" id="XDK25525.1"/>
    </source>
</evidence>
<dbReference type="RefSeq" id="WP_306100967.1">
    <property type="nucleotide sequence ID" value="NZ_CP162601.1"/>
</dbReference>
<evidence type="ECO:0008006" key="2">
    <source>
        <dbReference type="Google" id="ProtNLM"/>
    </source>
</evidence>
<accession>A0AB39HFU3</accession>
<name>A0AB39HFU3_9VIBR</name>